<keyword evidence="2" id="KW-0675">Receptor</keyword>
<feature type="domain" description="TIR" evidence="1">
    <location>
        <begin position="4"/>
        <end position="134"/>
    </location>
</feature>
<dbReference type="PROSITE" id="PS50104">
    <property type="entry name" value="TIR"/>
    <property type="match status" value="1"/>
</dbReference>
<dbReference type="EMBL" id="VGLS01000466">
    <property type="protein sequence ID" value="MBM3225051.1"/>
    <property type="molecule type" value="Genomic_DNA"/>
</dbReference>
<dbReference type="InterPro" id="IPR000157">
    <property type="entry name" value="TIR_dom"/>
</dbReference>
<dbReference type="Proteomes" id="UP000712673">
    <property type="component" value="Unassembled WGS sequence"/>
</dbReference>
<accession>A0A937W1D9</accession>
<dbReference type="InterPro" id="IPR035897">
    <property type="entry name" value="Toll_tir_struct_dom_sf"/>
</dbReference>
<sequence>MAKKGSPIFISYASEDRQYADVVTKALEAKGVAVWTERDMLPGESWEDEIAQALDAAEIILVLCSPHTLSSQWQNFEMGMAVARTIETPGKRLVPVLVQGDNWQPLPAFVRNRYAVDARHLSVEQIGDTLLRVVDDRTPVA</sequence>
<comment type="caution">
    <text evidence="2">The sequence shown here is derived from an EMBL/GenBank/DDBJ whole genome shotgun (WGS) entry which is preliminary data.</text>
</comment>
<gene>
    <name evidence="2" type="ORF">FJZ47_14785</name>
</gene>
<dbReference type="SUPFAM" id="SSF52200">
    <property type="entry name" value="Toll/Interleukin receptor TIR domain"/>
    <property type="match status" value="1"/>
</dbReference>
<evidence type="ECO:0000313" key="2">
    <source>
        <dbReference type="EMBL" id="MBM3225051.1"/>
    </source>
</evidence>
<dbReference type="SMART" id="SM00255">
    <property type="entry name" value="TIR"/>
    <property type="match status" value="1"/>
</dbReference>
<name>A0A937W1D9_UNCTE</name>
<reference evidence="2" key="1">
    <citation type="submission" date="2019-03" db="EMBL/GenBank/DDBJ databases">
        <title>Lake Tanganyika Metagenome-Assembled Genomes (MAGs).</title>
        <authorList>
            <person name="Tran P."/>
        </authorList>
    </citation>
    <scope>NUCLEOTIDE SEQUENCE</scope>
    <source>
        <strain evidence="2">K_DeepCast_65m_m2_066</strain>
    </source>
</reference>
<protein>
    <submittedName>
        <fullName evidence="2">Toll/interleukin-1 receptor domain-containing protein</fullName>
    </submittedName>
</protein>
<dbReference type="Gene3D" id="3.40.50.10140">
    <property type="entry name" value="Toll/interleukin-1 receptor homology (TIR) domain"/>
    <property type="match status" value="1"/>
</dbReference>
<dbReference type="GO" id="GO:0007165">
    <property type="term" value="P:signal transduction"/>
    <property type="evidence" value="ECO:0007669"/>
    <property type="project" value="InterPro"/>
</dbReference>
<dbReference type="AlphaFoldDB" id="A0A937W1D9"/>
<dbReference type="Pfam" id="PF13676">
    <property type="entry name" value="TIR_2"/>
    <property type="match status" value="1"/>
</dbReference>
<evidence type="ECO:0000313" key="3">
    <source>
        <dbReference type="Proteomes" id="UP000712673"/>
    </source>
</evidence>
<evidence type="ECO:0000259" key="1">
    <source>
        <dbReference type="PROSITE" id="PS50104"/>
    </source>
</evidence>
<organism evidence="2 3">
    <name type="scientific">Tectimicrobiota bacterium</name>
    <dbReference type="NCBI Taxonomy" id="2528274"/>
    <lineage>
        <taxon>Bacteria</taxon>
        <taxon>Pseudomonadati</taxon>
        <taxon>Nitrospinota/Tectimicrobiota group</taxon>
        <taxon>Candidatus Tectimicrobiota</taxon>
    </lineage>
</organism>
<proteinExistence type="predicted"/>